<dbReference type="Proteomes" id="UP001596549">
    <property type="component" value="Unassembled WGS sequence"/>
</dbReference>
<dbReference type="EMBL" id="JBHTCP010000050">
    <property type="protein sequence ID" value="MFC7373096.1"/>
    <property type="molecule type" value="Genomic_DNA"/>
</dbReference>
<dbReference type="SMART" id="SM00052">
    <property type="entry name" value="EAL"/>
    <property type="match status" value="1"/>
</dbReference>
<gene>
    <name evidence="2" type="ORF">ACFQPF_15760</name>
</gene>
<sequence length="343" mass="38867">MTCSACLHTPAIPDKGIMVVSHPNPSIMSNLKLASQPAGEREFPYHTLKEAEDVLAQLENEYSRHALEHFSFHVEEDGISRMATSVPFFEWKERILRPDLVSVITNELFTTHYQPILHLLSEGIYGYELLLRPIEGGPAFYPYELFQFAERAGLQSLLDSRARVAAIRNSAPHIQKGIKRFINFLPSSIYDPNHCLKTTFHAAAETGTDPADLIFEVVETEEILDMNHLQTILEVYKEKGMKVALDDLGAGHSTEEVLVRLKPNYVKIDRDLISFCDANIEKQQKIKNIIKTSSDIHTLVLAEGIERKEEADWCRLAGIQLAQGYYFGRPSSADFYFQQNVTV</sequence>
<accession>A0ABW2NWU1</accession>
<feature type="domain" description="EAL" evidence="1">
    <location>
        <begin position="93"/>
        <end position="343"/>
    </location>
</feature>
<evidence type="ECO:0000313" key="2">
    <source>
        <dbReference type="EMBL" id="MFC7373096.1"/>
    </source>
</evidence>
<proteinExistence type="predicted"/>
<dbReference type="InterPro" id="IPR035919">
    <property type="entry name" value="EAL_sf"/>
</dbReference>
<dbReference type="SUPFAM" id="SSF141868">
    <property type="entry name" value="EAL domain-like"/>
    <property type="match status" value="1"/>
</dbReference>
<keyword evidence="3" id="KW-1185">Reference proteome</keyword>
<protein>
    <submittedName>
        <fullName evidence="2">EAL domain-containing protein</fullName>
    </submittedName>
</protein>
<dbReference type="PANTHER" id="PTHR33121">
    <property type="entry name" value="CYCLIC DI-GMP PHOSPHODIESTERASE PDEF"/>
    <property type="match status" value="1"/>
</dbReference>
<name>A0ABW2NWU1_9BACL</name>
<comment type="caution">
    <text evidence="2">The sequence shown here is derived from an EMBL/GenBank/DDBJ whole genome shotgun (WGS) entry which is preliminary data.</text>
</comment>
<dbReference type="PROSITE" id="PS50883">
    <property type="entry name" value="EAL"/>
    <property type="match status" value="1"/>
</dbReference>
<dbReference type="InterPro" id="IPR050706">
    <property type="entry name" value="Cyclic-di-GMP_PDE-like"/>
</dbReference>
<reference evidence="3" key="1">
    <citation type="journal article" date="2019" name="Int. J. Syst. Evol. Microbiol.">
        <title>The Global Catalogue of Microorganisms (GCM) 10K type strain sequencing project: providing services to taxonomists for standard genome sequencing and annotation.</title>
        <authorList>
            <consortium name="The Broad Institute Genomics Platform"/>
            <consortium name="The Broad Institute Genome Sequencing Center for Infectious Disease"/>
            <person name="Wu L."/>
            <person name="Ma J."/>
        </authorList>
    </citation>
    <scope>NUCLEOTIDE SEQUENCE [LARGE SCALE GENOMIC DNA]</scope>
    <source>
        <strain evidence="3">NBRC 106396</strain>
    </source>
</reference>
<dbReference type="InterPro" id="IPR001633">
    <property type="entry name" value="EAL_dom"/>
</dbReference>
<dbReference type="Gene3D" id="3.20.20.450">
    <property type="entry name" value="EAL domain"/>
    <property type="match status" value="1"/>
</dbReference>
<dbReference type="CDD" id="cd01948">
    <property type="entry name" value="EAL"/>
    <property type="match status" value="1"/>
</dbReference>
<dbReference type="PANTHER" id="PTHR33121:SF15">
    <property type="entry name" value="BLUE LIGHT- AND TEMPERATURE-REGULATED ANTIREPRESSOR BLUF"/>
    <property type="match status" value="1"/>
</dbReference>
<organism evidence="2 3">
    <name type="scientific">Fictibacillus iocasae</name>
    <dbReference type="NCBI Taxonomy" id="2715437"/>
    <lineage>
        <taxon>Bacteria</taxon>
        <taxon>Bacillati</taxon>
        <taxon>Bacillota</taxon>
        <taxon>Bacilli</taxon>
        <taxon>Bacillales</taxon>
        <taxon>Fictibacillaceae</taxon>
        <taxon>Fictibacillus</taxon>
    </lineage>
</organism>
<dbReference type="Pfam" id="PF00563">
    <property type="entry name" value="EAL"/>
    <property type="match status" value="1"/>
</dbReference>
<evidence type="ECO:0000313" key="3">
    <source>
        <dbReference type="Proteomes" id="UP001596549"/>
    </source>
</evidence>
<dbReference type="RefSeq" id="WP_379750687.1">
    <property type="nucleotide sequence ID" value="NZ_JBHTCP010000050.1"/>
</dbReference>
<evidence type="ECO:0000259" key="1">
    <source>
        <dbReference type="PROSITE" id="PS50883"/>
    </source>
</evidence>